<feature type="transmembrane region" description="Helical" evidence="2">
    <location>
        <begin position="461"/>
        <end position="480"/>
    </location>
</feature>
<dbReference type="SUPFAM" id="SSF82714">
    <property type="entry name" value="Multidrug efflux transporter AcrB TolC docking domain, DN and DC subdomains"/>
    <property type="match status" value="2"/>
</dbReference>
<dbReference type="Pfam" id="PF00873">
    <property type="entry name" value="ACR_tran"/>
    <property type="match status" value="2"/>
</dbReference>
<evidence type="ECO:0000256" key="1">
    <source>
        <dbReference type="SAM" id="MobiDB-lite"/>
    </source>
</evidence>
<dbReference type="Gene3D" id="3.30.2090.10">
    <property type="entry name" value="Multidrug efflux transporter AcrB TolC docking domain, DN and DC subdomains"/>
    <property type="match status" value="2"/>
</dbReference>
<feature type="transmembrane region" description="Helical" evidence="2">
    <location>
        <begin position="566"/>
        <end position="588"/>
    </location>
</feature>
<proteinExistence type="predicted"/>
<keyword evidence="4" id="KW-1185">Reference proteome</keyword>
<dbReference type="InterPro" id="IPR001036">
    <property type="entry name" value="Acrflvin-R"/>
</dbReference>
<feature type="transmembrane region" description="Helical" evidence="2">
    <location>
        <begin position="389"/>
        <end position="409"/>
    </location>
</feature>
<sequence>MSMVKSLINKPVSVVVLASLTFIISIFMINLLPQELTPEFDFPTISVITTYPGAGPEEIESSITQVLESVFLSISGITKLSSTSSEGQSVVSISFDWNKNLDVATNDIRDKIDLARNALPEGANTPIIFRLNLNTMIPVMILNLSGLDMNSDELKVIAEDKIIPYLEQINGVASVNTFGGRQRQVRVEVTQNRLEAYNITMGDISRSIAAQNVQVSAGNINMGDSRLLLRTAGEFANLTDIEDVVITYRPVPYSPTTTTQGSSWSSTSTNLSAGGNSPRMVPIRVRDVADVFWGFADADSHAEVNGVEALNLNIQRQSGSNAVDVSKALRRQIPVLNAQLPDGIDIEIIYDTSKITSNSIAQVVNSALSGLLLIIFVLLIFLRNIKSALIVSITMPLSIFTTLMFMYFFDLTLNIISLTGLTLGVGMVVDSAIVIIENIYRYREKGVKSTTAAHLGTSEMALAITASTLTTVAVFLPMVLFQKELQLVGVLLGDLAFTIVIALISSLVFSITVVPVLAGSFLAIDTPKQKPLKGFMAVIDRGMERILSWLDAKYARGIEWSLNHRWSVIFISFGTLAASIVLLMSPLIGTEQMPAMDSQTFTINFTLPVDSTIEATIETGQSFSRRYQEVIAEKNVGKAASFYILSAGGSNMGFGGSLNEGSLDIILDDDFKNRPLSINQMQDIARGIFSEYPGVEFGFSAGGPPGSGGGSALTINISGNDQRKLEEVANTIVEILRTVPEVKEPTSNLSAGIPETIIIPNRDKAGAFGVPMASIGSEIRSNINGSTVSIYRADGEEIDLFLVLRPEDRMSIRDLDRIYVNSQVTGTRIPIANLVEIEEGISPMSIRRENQTRQATVSANAGLRPDGKPFAPSIVSEAAWRAINRDFIPVDGVTIKEAGDNQDFIDLIPIFLAVIAISIILVYGIMASQFESLKDPFIIILSIVTMPIGPILIYAISGQPFSSFSVIGMIMLIGIIVNTGIILVDYINLLRKRGTNLREAVIETGRLRLRPILMTTLTTILGMIPLATATGDGTSMTQPIGVTVVGGMISSSIMTLFLVPVLYYMFNQKGERKRVAQQQREHAILLERRQQMNKEANHE</sequence>
<dbReference type="Proteomes" id="UP000778951">
    <property type="component" value="Unassembled WGS sequence"/>
</dbReference>
<dbReference type="RefSeq" id="WP_167695287.1">
    <property type="nucleotide sequence ID" value="NZ_CP118181.1"/>
</dbReference>
<dbReference type="PANTHER" id="PTHR32063">
    <property type="match status" value="1"/>
</dbReference>
<dbReference type="Gene3D" id="3.30.70.1320">
    <property type="entry name" value="Multidrug efflux transporter AcrB pore domain like"/>
    <property type="match status" value="1"/>
</dbReference>
<evidence type="ECO:0000313" key="3">
    <source>
        <dbReference type="EMBL" id="NIZ69189.1"/>
    </source>
</evidence>
<keyword evidence="2" id="KW-0812">Transmembrane</keyword>
<dbReference type="SUPFAM" id="SSF82866">
    <property type="entry name" value="Multidrug efflux transporter AcrB transmembrane domain"/>
    <property type="match status" value="2"/>
</dbReference>
<feature type="transmembrane region" description="Helical" evidence="2">
    <location>
        <begin position="495"/>
        <end position="524"/>
    </location>
</feature>
<evidence type="ECO:0000256" key="2">
    <source>
        <dbReference type="SAM" id="Phobius"/>
    </source>
</evidence>
<dbReference type="PRINTS" id="PR00702">
    <property type="entry name" value="ACRIFLAVINRP"/>
</dbReference>
<dbReference type="Gene3D" id="1.20.1640.10">
    <property type="entry name" value="Multidrug efflux transporter AcrB transmembrane domain"/>
    <property type="match status" value="2"/>
</dbReference>
<feature type="transmembrane region" description="Helical" evidence="2">
    <location>
        <begin position="415"/>
        <end position="440"/>
    </location>
</feature>
<dbReference type="GO" id="GO:0042910">
    <property type="term" value="F:xenobiotic transmembrane transporter activity"/>
    <property type="evidence" value="ECO:0007669"/>
    <property type="project" value="TreeGrafter"/>
</dbReference>
<dbReference type="EMBL" id="JAATLM010000001">
    <property type="protein sequence ID" value="NIZ69189.1"/>
    <property type="molecule type" value="Genomic_DNA"/>
</dbReference>
<feature type="transmembrane region" description="Helical" evidence="2">
    <location>
        <begin position="904"/>
        <end position="925"/>
    </location>
</feature>
<keyword evidence="2" id="KW-1133">Transmembrane helix</keyword>
<reference evidence="3" key="1">
    <citation type="submission" date="2020-03" db="EMBL/GenBank/DDBJ databases">
        <title>Spirochaetal bacteria isolated from arthropods constitute a novel genus Entomospira genus novum within the order Spirochaetales.</title>
        <authorList>
            <person name="Grana-Miraglia L."/>
            <person name="Sikutova S."/>
            <person name="Fingerle V."/>
            <person name="Sing A."/>
            <person name="Castillo-Ramirez S."/>
            <person name="Margos G."/>
            <person name="Rudolf I."/>
        </authorList>
    </citation>
    <scope>NUCLEOTIDE SEQUENCE</scope>
    <source>
        <strain evidence="3">BR149</strain>
    </source>
</reference>
<dbReference type="InterPro" id="IPR027463">
    <property type="entry name" value="AcrB_DN_DC_subdom"/>
</dbReference>
<evidence type="ECO:0000313" key="4">
    <source>
        <dbReference type="Proteomes" id="UP000778951"/>
    </source>
</evidence>
<gene>
    <name evidence="3" type="ORF">HCT48_03045</name>
</gene>
<protein>
    <submittedName>
        <fullName evidence="3">Efflux RND transporter permease subunit</fullName>
    </submittedName>
</protein>
<organism evidence="3 4">
    <name type="scientific">Entomospira culicis</name>
    <dbReference type="NCBI Taxonomy" id="2719989"/>
    <lineage>
        <taxon>Bacteria</taxon>
        <taxon>Pseudomonadati</taxon>
        <taxon>Spirochaetota</taxon>
        <taxon>Spirochaetia</taxon>
        <taxon>Spirochaetales</taxon>
        <taxon>Spirochaetaceae</taxon>
        <taxon>Entomospira</taxon>
    </lineage>
</organism>
<feature type="transmembrane region" description="Helical" evidence="2">
    <location>
        <begin position="937"/>
        <end position="957"/>
    </location>
</feature>
<feature type="transmembrane region" description="Helical" evidence="2">
    <location>
        <begin position="1040"/>
        <end position="1066"/>
    </location>
</feature>
<feature type="transmembrane region" description="Helical" evidence="2">
    <location>
        <begin position="1009"/>
        <end position="1028"/>
    </location>
</feature>
<accession>A0A968GER0</accession>
<feature type="transmembrane region" description="Helical" evidence="2">
    <location>
        <begin position="12"/>
        <end position="32"/>
    </location>
</feature>
<comment type="caution">
    <text evidence="3">The sequence shown here is derived from an EMBL/GenBank/DDBJ whole genome shotgun (WGS) entry which is preliminary data.</text>
</comment>
<keyword evidence="2" id="KW-0472">Membrane</keyword>
<feature type="region of interest" description="Disordered" evidence="1">
    <location>
        <begin position="256"/>
        <end position="276"/>
    </location>
</feature>
<dbReference type="Gene3D" id="3.30.70.1430">
    <property type="entry name" value="Multidrug efflux transporter AcrB pore domain"/>
    <property type="match status" value="2"/>
</dbReference>
<dbReference type="GO" id="GO:0005886">
    <property type="term" value="C:plasma membrane"/>
    <property type="evidence" value="ECO:0007669"/>
    <property type="project" value="TreeGrafter"/>
</dbReference>
<dbReference type="SUPFAM" id="SSF82693">
    <property type="entry name" value="Multidrug efflux transporter AcrB pore domain, PN1, PN2, PC1 and PC2 subdomains"/>
    <property type="match status" value="2"/>
</dbReference>
<feature type="transmembrane region" description="Helical" evidence="2">
    <location>
        <begin position="963"/>
        <end position="988"/>
    </location>
</feature>
<dbReference type="PANTHER" id="PTHR32063:SF0">
    <property type="entry name" value="SWARMING MOTILITY PROTEIN SWRC"/>
    <property type="match status" value="1"/>
</dbReference>
<dbReference type="AlphaFoldDB" id="A0A968GER0"/>
<feature type="compositionally biased region" description="Low complexity" evidence="1">
    <location>
        <begin position="256"/>
        <end position="269"/>
    </location>
</feature>
<feature type="transmembrane region" description="Helical" evidence="2">
    <location>
        <begin position="363"/>
        <end position="382"/>
    </location>
</feature>
<dbReference type="Gene3D" id="3.30.70.1440">
    <property type="entry name" value="Multidrug efflux transporter AcrB pore domain"/>
    <property type="match status" value="1"/>
</dbReference>
<name>A0A968GER0_9SPIO</name>